<evidence type="ECO:0000313" key="2">
    <source>
        <dbReference type="EMBL" id="KAK0504872.1"/>
    </source>
</evidence>
<feature type="transmembrane region" description="Helical" evidence="1">
    <location>
        <begin position="33"/>
        <end position="54"/>
    </location>
</feature>
<comment type="caution">
    <text evidence="2">The sequence shown here is derived from an EMBL/GenBank/DDBJ whole genome shotgun (WGS) entry which is preliminary data.</text>
</comment>
<gene>
    <name evidence="2" type="ORF">EDD18DRAFT_1126775</name>
</gene>
<dbReference type="Proteomes" id="UP001175228">
    <property type="component" value="Unassembled WGS sequence"/>
</dbReference>
<keyword evidence="1" id="KW-0472">Membrane</keyword>
<sequence length="360" mass="38912">MSGGMFFDIAGVRAEKSHTEAASARRTMDAKKIIFITLTVVLSAAVVAIVFVAIREIQAKKTVVHRYFFRCNHSANTLLHSDSEKAIRETDYPSTATPSSVPVLSTKTHTSTLTRLSRTVEQNTVLSHSRTSSVDIAFPLLSTFTHVDANTATAMSIQAGLQCMSRRGIFRKEPHEESTSSETISDFVDSLSFQSISSSSMTSISTVATESSFLDEEREDETYQVQRAQTQSMEIQRGILLTWEVLRASVADTPEVVISTAPVDSEVPPTSLGTDTSLLHVQAPSILITHPSTSTIESSASSVSIDLADFPLPPTPGVVPIGKLTVSADVVTGGRLDFGDSDKRSTVEQFIMLYGSSIEV</sequence>
<dbReference type="AlphaFoldDB" id="A0AA39QKZ0"/>
<evidence type="ECO:0008006" key="4">
    <source>
        <dbReference type="Google" id="ProtNLM"/>
    </source>
</evidence>
<evidence type="ECO:0000256" key="1">
    <source>
        <dbReference type="SAM" id="Phobius"/>
    </source>
</evidence>
<evidence type="ECO:0000313" key="3">
    <source>
        <dbReference type="Proteomes" id="UP001175228"/>
    </source>
</evidence>
<accession>A0AA39QKZ0</accession>
<proteinExistence type="predicted"/>
<keyword evidence="1" id="KW-0812">Transmembrane</keyword>
<keyword evidence="1" id="KW-1133">Transmembrane helix</keyword>
<keyword evidence="3" id="KW-1185">Reference proteome</keyword>
<protein>
    <recommendedName>
        <fullName evidence="4">Transmembrane protein</fullName>
    </recommendedName>
</protein>
<dbReference type="EMBL" id="JAUEPU010000002">
    <property type="protein sequence ID" value="KAK0504872.1"/>
    <property type="molecule type" value="Genomic_DNA"/>
</dbReference>
<name>A0AA39QKZ0_9AGAR</name>
<reference evidence="2" key="1">
    <citation type="submission" date="2023-06" db="EMBL/GenBank/DDBJ databases">
        <authorList>
            <consortium name="Lawrence Berkeley National Laboratory"/>
            <person name="Ahrendt S."/>
            <person name="Sahu N."/>
            <person name="Indic B."/>
            <person name="Wong-Bajracharya J."/>
            <person name="Merenyi Z."/>
            <person name="Ke H.-M."/>
            <person name="Monk M."/>
            <person name="Kocsube S."/>
            <person name="Drula E."/>
            <person name="Lipzen A."/>
            <person name="Balint B."/>
            <person name="Henrissat B."/>
            <person name="Andreopoulos B."/>
            <person name="Martin F.M."/>
            <person name="Harder C.B."/>
            <person name="Rigling D."/>
            <person name="Ford K.L."/>
            <person name="Foster G.D."/>
            <person name="Pangilinan J."/>
            <person name="Papanicolaou A."/>
            <person name="Barry K."/>
            <person name="LaButti K."/>
            <person name="Viragh M."/>
            <person name="Koriabine M."/>
            <person name="Yan M."/>
            <person name="Riley R."/>
            <person name="Champramary S."/>
            <person name="Plett K.L."/>
            <person name="Tsai I.J."/>
            <person name="Slot J."/>
            <person name="Sipos G."/>
            <person name="Plett J."/>
            <person name="Nagy L.G."/>
            <person name="Grigoriev I.V."/>
        </authorList>
    </citation>
    <scope>NUCLEOTIDE SEQUENCE</scope>
    <source>
        <strain evidence="2">HWK02</strain>
    </source>
</reference>
<organism evidence="2 3">
    <name type="scientific">Armillaria luteobubalina</name>
    <dbReference type="NCBI Taxonomy" id="153913"/>
    <lineage>
        <taxon>Eukaryota</taxon>
        <taxon>Fungi</taxon>
        <taxon>Dikarya</taxon>
        <taxon>Basidiomycota</taxon>
        <taxon>Agaricomycotina</taxon>
        <taxon>Agaricomycetes</taxon>
        <taxon>Agaricomycetidae</taxon>
        <taxon>Agaricales</taxon>
        <taxon>Marasmiineae</taxon>
        <taxon>Physalacriaceae</taxon>
        <taxon>Armillaria</taxon>
    </lineage>
</organism>